<sequence>MPNHMSSGIEGVSIAVTPMHRTEDGLWENGPREGARFFLVEFVRGDGEDAEVILECRDERTAALAARIASATVAALGLATLGDSLDVEAFDDQTADILADNPTPEVAAPSGEWRARDDDPEETAP</sequence>
<dbReference type="EMBL" id="BMKS01000001">
    <property type="protein sequence ID" value="GGG17658.1"/>
    <property type="molecule type" value="Genomic_DNA"/>
</dbReference>
<evidence type="ECO:0000256" key="1">
    <source>
        <dbReference type="SAM" id="MobiDB-lite"/>
    </source>
</evidence>
<name>A0A8J3E9U6_9PROT</name>
<proteinExistence type="predicted"/>
<dbReference type="Proteomes" id="UP000597507">
    <property type="component" value="Unassembled WGS sequence"/>
</dbReference>
<gene>
    <name evidence="2" type="ORF">GCM10010964_02310</name>
</gene>
<evidence type="ECO:0000313" key="2">
    <source>
        <dbReference type="EMBL" id="GGG17658.1"/>
    </source>
</evidence>
<dbReference type="AlphaFoldDB" id="A0A8J3E9U6"/>
<organism evidence="2 3">
    <name type="scientific">Caldovatus sediminis</name>
    <dbReference type="NCBI Taxonomy" id="2041189"/>
    <lineage>
        <taxon>Bacteria</taxon>
        <taxon>Pseudomonadati</taxon>
        <taxon>Pseudomonadota</taxon>
        <taxon>Alphaproteobacteria</taxon>
        <taxon>Acetobacterales</taxon>
        <taxon>Roseomonadaceae</taxon>
        <taxon>Caldovatus</taxon>
    </lineage>
</organism>
<comment type="caution">
    <text evidence="2">The sequence shown here is derived from an EMBL/GenBank/DDBJ whole genome shotgun (WGS) entry which is preliminary data.</text>
</comment>
<feature type="region of interest" description="Disordered" evidence="1">
    <location>
        <begin position="96"/>
        <end position="125"/>
    </location>
</feature>
<keyword evidence="3" id="KW-1185">Reference proteome</keyword>
<protein>
    <submittedName>
        <fullName evidence="2">Uncharacterized protein</fullName>
    </submittedName>
</protein>
<accession>A0A8J3E9U6</accession>
<evidence type="ECO:0000313" key="3">
    <source>
        <dbReference type="Proteomes" id="UP000597507"/>
    </source>
</evidence>
<reference evidence="2 3" key="1">
    <citation type="journal article" date="2014" name="Int. J. Syst. Evol. Microbiol.">
        <title>Complete genome sequence of Corynebacterium casei LMG S-19264T (=DSM 44701T), isolated from a smear-ripened cheese.</title>
        <authorList>
            <consortium name="US DOE Joint Genome Institute (JGI-PGF)"/>
            <person name="Walter F."/>
            <person name="Albersmeier A."/>
            <person name="Kalinowski J."/>
            <person name="Ruckert C."/>
        </authorList>
    </citation>
    <scope>NUCLEOTIDE SEQUENCE [LARGE SCALE GENOMIC DNA]</scope>
    <source>
        <strain evidence="2 3">CGMCC 1.16330</strain>
    </source>
</reference>